<dbReference type="EMBL" id="NQYH01000015">
    <property type="protein sequence ID" value="RIY39549.1"/>
    <property type="molecule type" value="Genomic_DNA"/>
</dbReference>
<dbReference type="RefSeq" id="WP_119516867.1">
    <property type="nucleotide sequence ID" value="NZ_NQYH01000015.1"/>
</dbReference>
<protein>
    <submittedName>
        <fullName evidence="5">4-hydroxybutyrate CoA-transferase</fullName>
    </submittedName>
</protein>
<dbReference type="OrthoDB" id="9801795at2"/>
<evidence type="ECO:0000259" key="3">
    <source>
        <dbReference type="Pfam" id="PF02550"/>
    </source>
</evidence>
<sequence>MFNTQYKQKLTSAEQAVQLIKRNANIAFGMAVSQPPALLAAIANRAKARGFDELRVYYLHAEEPANNTILQYELMDVIKPHPGFLGSKERQLIKQGDADNGRKVIFYVPNSFSHMPRYFREAIDLDTCVVTVSPMDKSGYFTFGTNNDYTSTAARCAKKLIVEVNENMPRVFGDSLVHISEVDAIVENTVPLVALNPRAPLPEDKIIGEAIAKLIPDGATIQMGVGGVPDAVCQYLLNHNDLGIHSELLSPGMVDLVRKGIVTGKKKNINRSKHVFTLAFGDEAMYEYINDNPSMETYPVDYVNNPSIISQNDNVISVNALIEIDLYGQVNAENIHGRQFGGPGGQNDFVRGAYLSKGGKSILAFESTAKQAQISKIVPKLSGVVTDLRIDTQYVATEYGVINLKGLSSTERAKQLISIAHPNFRDELSDQAKALHLL</sequence>
<comment type="caution">
    <text evidence="5">The sequence shown here is derived from an EMBL/GenBank/DDBJ whole genome shotgun (WGS) entry which is preliminary data.</text>
</comment>
<dbReference type="InterPro" id="IPR038460">
    <property type="entry name" value="AcetylCoA_hyd_C_sf"/>
</dbReference>
<gene>
    <name evidence="5" type="ORF">CJP73_14085</name>
</gene>
<dbReference type="Pfam" id="PF13336">
    <property type="entry name" value="AcetylCoA_hyd_C"/>
    <property type="match status" value="1"/>
</dbReference>
<dbReference type="PANTHER" id="PTHR21432">
    <property type="entry name" value="ACETYL-COA HYDROLASE-RELATED"/>
    <property type="match status" value="1"/>
</dbReference>
<dbReference type="Proteomes" id="UP000266206">
    <property type="component" value="Unassembled WGS sequence"/>
</dbReference>
<comment type="similarity">
    <text evidence="1">Belongs to the acetyl-CoA hydrolase/transferase family.</text>
</comment>
<dbReference type="SUPFAM" id="SSF100950">
    <property type="entry name" value="NagB/RpiA/CoA transferase-like"/>
    <property type="match status" value="2"/>
</dbReference>
<name>A0A3A1YQN1_9BURK</name>
<evidence type="ECO:0000259" key="4">
    <source>
        <dbReference type="Pfam" id="PF13336"/>
    </source>
</evidence>
<dbReference type="GO" id="GO:0008775">
    <property type="term" value="F:acetate CoA-transferase activity"/>
    <property type="evidence" value="ECO:0007669"/>
    <property type="project" value="InterPro"/>
</dbReference>
<dbReference type="InterPro" id="IPR026888">
    <property type="entry name" value="AcetylCoA_hyd_C"/>
</dbReference>
<proteinExistence type="inferred from homology"/>
<feature type="domain" description="Acetyl-CoA hydrolase/transferase C-terminal" evidence="4">
    <location>
        <begin position="281"/>
        <end position="432"/>
    </location>
</feature>
<dbReference type="Gene3D" id="3.30.750.70">
    <property type="entry name" value="4-hydroxybutyrate coenzyme like domains"/>
    <property type="match status" value="1"/>
</dbReference>
<dbReference type="GO" id="GO:0006083">
    <property type="term" value="P:acetate metabolic process"/>
    <property type="evidence" value="ECO:0007669"/>
    <property type="project" value="InterPro"/>
</dbReference>
<accession>A0A3A1YQN1</accession>
<dbReference type="AlphaFoldDB" id="A0A3A1YQN1"/>
<dbReference type="InterPro" id="IPR046433">
    <property type="entry name" value="ActCoA_hydro"/>
</dbReference>
<evidence type="ECO:0000313" key="5">
    <source>
        <dbReference type="EMBL" id="RIY39549.1"/>
    </source>
</evidence>
<dbReference type="Pfam" id="PF02550">
    <property type="entry name" value="AcetylCoA_hydro"/>
    <property type="match status" value="1"/>
</dbReference>
<evidence type="ECO:0000256" key="2">
    <source>
        <dbReference type="ARBA" id="ARBA00022679"/>
    </source>
</evidence>
<dbReference type="InterPro" id="IPR003702">
    <property type="entry name" value="ActCoA_hydro_N"/>
</dbReference>
<keyword evidence="2 5" id="KW-0808">Transferase</keyword>
<reference evidence="5 6" key="1">
    <citation type="submission" date="2017-08" db="EMBL/GenBank/DDBJ databases">
        <title>Pusillimonas indicus sp. nov., a member of the family Alcaligenaceae isolated from surface seawater.</title>
        <authorList>
            <person name="Li J."/>
        </authorList>
    </citation>
    <scope>NUCLEOTIDE SEQUENCE [LARGE SCALE GENOMIC DNA]</scope>
    <source>
        <strain evidence="5 6">L52-1-41</strain>
    </source>
</reference>
<evidence type="ECO:0000256" key="1">
    <source>
        <dbReference type="ARBA" id="ARBA00009632"/>
    </source>
</evidence>
<dbReference type="PANTHER" id="PTHR21432:SF20">
    <property type="entry name" value="ACETYL-COA HYDROLASE"/>
    <property type="match status" value="1"/>
</dbReference>
<dbReference type="InterPro" id="IPR037171">
    <property type="entry name" value="NagB/RpiA_transferase-like"/>
</dbReference>
<dbReference type="Gene3D" id="3.40.1080.20">
    <property type="entry name" value="Acetyl-CoA hydrolase/transferase C-terminal domain"/>
    <property type="match status" value="1"/>
</dbReference>
<feature type="domain" description="Acetyl-CoA hydrolase/transferase N-terminal" evidence="3">
    <location>
        <begin position="3"/>
        <end position="194"/>
    </location>
</feature>
<dbReference type="Gene3D" id="3.40.1080.10">
    <property type="entry name" value="Glutaconate Coenzyme A-transferase"/>
    <property type="match status" value="1"/>
</dbReference>
<organism evidence="5 6">
    <name type="scientific">Neopusillimonas maritima</name>
    <dbReference type="NCBI Taxonomy" id="2026239"/>
    <lineage>
        <taxon>Bacteria</taxon>
        <taxon>Pseudomonadati</taxon>
        <taxon>Pseudomonadota</taxon>
        <taxon>Betaproteobacteria</taxon>
        <taxon>Burkholderiales</taxon>
        <taxon>Alcaligenaceae</taxon>
        <taxon>Neopusillimonas</taxon>
    </lineage>
</organism>
<evidence type="ECO:0000313" key="6">
    <source>
        <dbReference type="Proteomes" id="UP000266206"/>
    </source>
</evidence>